<dbReference type="Pfam" id="PF15243">
    <property type="entry name" value="ANAPC15"/>
    <property type="match status" value="1"/>
</dbReference>
<evidence type="ECO:0000256" key="5">
    <source>
        <dbReference type="ARBA" id="ARBA00023306"/>
    </source>
</evidence>
<dbReference type="HOGENOM" id="CLU_142923_1_0_1"/>
<dbReference type="EMBL" id="ACPB03007038">
    <property type="status" value="NOT_ANNOTATED_CDS"/>
    <property type="molecule type" value="Genomic_DNA"/>
</dbReference>
<dbReference type="OMA" id="MDKMNDY"/>
<evidence type="ECO:0000313" key="8">
    <source>
        <dbReference type="Proteomes" id="UP000015103"/>
    </source>
</evidence>
<dbReference type="eggNOG" id="ENOG502S6N1">
    <property type="taxonomic scope" value="Eukaryota"/>
</dbReference>
<reference evidence="7" key="1">
    <citation type="submission" date="2015-05" db="UniProtKB">
        <authorList>
            <consortium name="EnsemblMetazoa"/>
        </authorList>
    </citation>
    <scope>IDENTIFICATION</scope>
</reference>
<feature type="compositionally biased region" description="Acidic residues" evidence="6">
    <location>
        <begin position="62"/>
        <end position="95"/>
    </location>
</feature>
<keyword evidence="5" id="KW-0131">Cell cycle</keyword>
<comment type="pathway">
    <text evidence="1">Protein modification; protein ubiquitination.</text>
</comment>
<dbReference type="InterPro" id="IPR026182">
    <property type="entry name" value="ANAPC15"/>
</dbReference>
<dbReference type="STRING" id="13249.T1I6Y1"/>
<evidence type="ECO:0000256" key="1">
    <source>
        <dbReference type="ARBA" id="ARBA00004906"/>
    </source>
</evidence>
<protein>
    <submittedName>
        <fullName evidence="7">Uncharacterized protein</fullName>
    </submittedName>
</protein>
<evidence type="ECO:0000256" key="2">
    <source>
        <dbReference type="ARBA" id="ARBA00009618"/>
    </source>
</evidence>
<comment type="similarity">
    <text evidence="2">Belongs to the APC15 family.</text>
</comment>
<keyword evidence="4" id="KW-0498">Mitosis</keyword>
<name>T1I6Y1_RHOPR</name>
<evidence type="ECO:0000313" key="7">
    <source>
        <dbReference type="EnsemblMetazoa" id="RPRC012053-PA"/>
    </source>
</evidence>
<dbReference type="PANTHER" id="PTHR22526:SF2">
    <property type="entry name" value="ANAPHASE PROMOTING COMPLEX C SUBUNIT 15, PSEUDOGENE-RELATED"/>
    <property type="match status" value="1"/>
</dbReference>
<keyword evidence="3" id="KW-0132">Cell division</keyword>
<evidence type="ECO:0000256" key="3">
    <source>
        <dbReference type="ARBA" id="ARBA00022618"/>
    </source>
</evidence>
<feature type="region of interest" description="Disordered" evidence="6">
    <location>
        <begin position="49"/>
        <end position="127"/>
    </location>
</feature>
<dbReference type="AlphaFoldDB" id="T1I6Y1"/>
<dbReference type="PANTHER" id="PTHR22526">
    <property type="entry name" value="ANAPHASE PROMOTING COMPLEX C SUBUNIT 15, PSEUDOGENE-RELATED"/>
    <property type="match status" value="1"/>
</dbReference>
<organism evidence="7 8">
    <name type="scientific">Rhodnius prolixus</name>
    <name type="common">Triatomid bug</name>
    <dbReference type="NCBI Taxonomy" id="13249"/>
    <lineage>
        <taxon>Eukaryota</taxon>
        <taxon>Metazoa</taxon>
        <taxon>Ecdysozoa</taxon>
        <taxon>Arthropoda</taxon>
        <taxon>Hexapoda</taxon>
        <taxon>Insecta</taxon>
        <taxon>Pterygota</taxon>
        <taxon>Neoptera</taxon>
        <taxon>Paraneoptera</taxon>
        <taxon>Hemiptera</taxon>
        <taxon>Heteroptera</taxon>
        <taxon>Panheteroptera</taxon>
        <taxon>Cimicomorpha</taxon>
        <taxon>Reduviidae</taxon>
        <taxon>Triatominae</taxon>
        <taxon>Rhodnius</taxon>
    </lineage>
</organism>
<dbReference type="InParanoid" id="T1I6Y1"/>
<dbReference type="GO" id="GO:0005680">
    <property type="term" value="C:anaphase-promoting complex"/>
    <property type="evidence" value="ECO:0007669"/>
    <property type="project" value="InterPro"/>
</dbReference>
<dbReference type="GO" id="GO:0051301">
    <property type="term" value="P:cell division"/>
    <property type="evidence" value="ECO:0007669"/>
    <property type="project" value="UniProtKB-KW"/>
</dbReference>
<keyword evidence="8" id="KW-1185">Reference proteome</keyword>
<evidence type="ECO:0000256" key="4">
    <source>
        <dbReference type="ARBA" id="ARBA00022776"/>
    </source>
</evidence>
<dbReference type="EnsemblMetazoa" id="RPRC012053-RA">
    <property type="protein sequence ID" value="RPRC012053-PA"/>
    <property type="gene ID" value="RPRC012053"/>
</dbReference>
<dbReference type="Proteomes" id="UP000015103">
    <property type="component" value="Unassembled WGS sequence"/>
</dbReference>
<accession>T1I6Y1</accession>
<proteinExistence type="inferred from homology"/>
<dbReference type="VEuPathDB" id="VectorBase:RPRC012053"/>
<sequence length="127" mass="14606">MSVPLFPSLTPRIVDPLWFSVDRPCNDETELMQLEHEHKTWLNKIAQKDSDIVPIGKTATERDEEDDDDDDEEDTNDDEESETQDEEDDDMEVDVPFDRGDQAPRGEESFSGRPLKELEYYSGAHSS</sequence>
<dbReference type="GO" id="GO:0090266">
    <property type="term" value="P:regulation of mitotic cell cycle spindle assembly checkpoint"/>
    <property type="evidence" value="ECO:0007669"/>
    <property type="project" value="InterPro"/>
</dbReference>
<evidence type="ECO:0000256" key="6">
    <source>
        <dbReference type="SAM" id="MobiDB-lite"/>
    </source>
</evidence>
<feature type="compositionally biased region" description="Basic and acidic residues" evidence="6">
    <location>
        <begin position="96"/>
        <end position="119"/>
    </location>
</feature>